<accession>A0A1B0AU66</accession>
<protein>
    <submittedName>
        <fullName evidence="2">Uncharacterized protein</fullName>
    </submittedName>
</protein>
<dbReference type="VEuPathDB" id="VectorBase:GPPI008765"/>
<keyword evidence="3" id="KW-1185">Reference proteome</keyword>
<sequence>MSTSSRIKSNYHSDKDSVLYKDITPNDPSTEKDSSSAPFSSASWNEIELGFIPIQTKCFA</sequence>
<reference evidence="3" key="1">
    <citation type="submission" date="2015-01" db="EMBL/GenBank/DDBJ databases">
        <authorList>
            <person name="Aksoy S."/>
            <person name="Warren W."/>
            <person name="Wilson R.K."/>
        </authorList>
    </citation>
    <scope>NUCLEOTIDE SEQUENCE [LARGE SCALE GENOMIC DNA]</scope>
    <source>
        <strain evidence="3">IAEA</strain>
    </source>
</reference>
<evidence type="ECO:0000313" key="2">
    <source>
        <dbReference type="EnsemblMetazoa" id="GPPI008765-PA"/>
    </source>
</evidence>
<dbReference type="EnsemblMetazoa" id="GPPI008765-RA">
    <property type="protein sequence ID" value="GPPI008765-PA"/>
    <property type="gene ID" value="GPPI008765"/>
</dbReference>
<name>A0A1B0AU66_9MUSC</name>
<proteinExistence type="predicted"/>
<dbReference type="Proteomes" id="UP000092460">
    <property type="component" value="Unassembled WGS sequence"/>
</dbReference>
<evidence type="ECO:0000256" key="1">
    <source>
        <dbReference type="SAM" id="MobiDB-lite"/>
    </source>
</evidence>
<reference evidence="2" key="2">
    <citation type="submission" date="2020-05" db="UniProtKB">
        <authorList>
            <consortium name="EnsemblMetazoa"/>
        </authorList>
    </citation>
    <scope>IDENTIFICATION</scope>
    <source>
        <strain evidence="2">IAEA</strain>
    </source>
</reference>
<organism evidence="2 3">
    <name type="scientific">Glossina palpalis gambiensis</name>
    <dbReference type="NCBI Taxonomy" id="67801"/>
    <lineage>
        <taxon>Eukaryota</taxon>
        <taxon>Metazoa</taxon>
        <taxon>Ecdysozoa</taxon>
        <taxon>Arthropoda</taxon>
        <taxon>Hexapoda</taxon>
        <taxon>Insecta</taxon>
        <taxon>Pterygota</taxon>
        <taxon>Neoptera</taxon>
        <taxon>Endopterygota</taxon>
        <taxon>Diptera</taxon>
        <taxon>Brachycera</taxon>
        <taxon>Muscomorpha</taxon>
        <taxon>Hippoboscoidea</taxon>
        <taxon>Glossinidae</taxon>
        <taxon>Glossina</taxon>
    </lineage>
</organism>
<dbReference type="AlphaFoldDB" id="A0A1B0AU66"/>
<feature type="region of interest" description="Disordered" evidence="1">
    <location>
        <begin position="18"/>
        <end position="40"/>
    </location>
</feature>
<dbReference type="EMBL" id="JXJN01003533">
    <property type="status" value="NOT_ANNOTATED_CDS"/>
    <property type="molecule type" value="Genomic_DNA"/>
</dbReference>
<evidence type="ECO:0000313" key="3">
    <source>
        <dbReference type="Proteomes" id="UP000092460"/>
    </source>
</evidence>
<dbReference type="EMBL" id="JXJN01003534">
    <property type="status" value="NOT_ANNOTATED_CDS"/>
    <property type="molecule type" value="Genomic_DNA"/>
</dbReference>